<dbReference type="OrthoDB" id="9807055at2"/>
<dbReference type="GO" id="GO:0008234">
    <property type="term" value="F:cysteine-type peptidase activity"/>
    <property type="evidence" value="ECO:0007669"/>
    <property type="project" value="UniProtKB-KW"/>
</dbReference>
<evidence type="ECO:0000313" key="7">
    <source>
        <dbReference type="EMBL" id="SFR39305.1"/>
    </source>
</evidence>
<dbReference type="EMBL" id="FOYQ01000001">
    <property type="protein sequence ID" value="SFR39305.1"/>
    <property type="molecule type" value="Genomic_DNA"/>
</dbReference>
<dbReference type="AlphaFoldDB" id="A0A1I6GAV9"/>
<keyword evidence="4" id="KW-0788">Thiol protease</keyword>
<reference evidence="7 8" key="1">
    <citation type="submission" date="2016-10" db="EMBL/GenBank/DDBJ databases">
        <authorList>
            <person name="de Groot N.N."/>
        </authorList>
    </citation>
    <scope>NUCLEOTIDE SEQUENCE [LARGE SCALE GENOMIC DNA]</scope>
    <source>
        <strain evidence="7 8">DSM 21019</strain>
    </source>
</reference>
<dbReference type="PANTHER" id="PTHR47053:SF1">
    <property type="entry name" value="MUREIN DD-ENDOPEPTIDASE MEPH-RELATED"/>
    <property type="match status" value="1"/>
</dbReference>
<comment type="similarity">
    <text evidence="1">Belongs to the peptidase C40 family.</text>
</comment>
<dbReference type="InterPro" id="IPR051202">
    <property type="entry name" value="Peptidase_C40"/>
</dbReference>
<dbReference type="InterPro" id="IPR000064">
    <property type="entry name" value="NLP_P60_dom"/>
</dbReference>
<keyword evidence="2" id="KW-0645">Protease</keyword>
<evidence type="ECO:0000256" key="2">
    <source>
        <dbReference type="ARBA" id="ARBA00022670"/>
    </source>
</evidence>
<evidence type="ECO:0000256" key="1">
    <source>
        <dbReference type="ARBA" id="ARBA00007074"/>
    </source>
</evidence>
<dbReference type="Proteomes" id="UP000199534">
    <property type="component" value="Unassembled WGS sequence"/>
</dbReference>
<proteinExistence type="inferred from homology"/>
<evidence type="ECO:0000256" key="4">
    <source>
        <dbReference type="ARBA" id="ARBA00022807"/>
    </source>
</evidence>
<evidence type="ECO:0000256" key="3">
    <source>
        <dbReference type="ARBA" id="ARBA00022801"/>
    </source>
</evidence>
<keyword evidence="8" id="KW-1185">Reference proteome</keyword>
<feature type="compositionally biased region" description="Basic and acidic residues" evidence="5">
    <location>
        <begin position="65"/>
        <end position="77"/>
    </location>
</feature>
<organism evidence="7 8">
    <name type="scientific">Robiginitalea myxolifaciens</name>
    <dbReference type="NCBI Taxonomy" id="400055"/>
    <lineage>
        <taxon>Bacteria</taxon>
        <taxon>Pseudomonadati</taxon>
        <taxon>Bacteroidota</taxon>
        <taxon>Flavobacteriia</taxon>
        <taxon>Flavobacteriales</taxon>
        <taxon>Flavobacteriaceae</taxon>
        <taxon>Robiginitalea</taxon>
    </lineage>
</organism>
<feature type="compositionally biased region" description="Polar residues" evidence="5">
    <location>
        <begin position="32"/>
        <end position="61"/>
    </location>
</feature>
<sequence length="209" mass="23003">MKRSLLPSLKPLLIVVLFLAMTSCGVVRKKTTYGSRNNPSVSVPASPETTPSDSSANTELATTGEDSRDVKESRADRRFKNEAKADAIISTAMDYTGTRYKYGGTTRKGMDCSGLLYVAFGAHDFSIPRVSIEMSKMGRKVRVQNLRKGDLVFFTTTRRGRRINHVGLVVAANGDDVRFIHSTSSRGVIVSSLREGYWNSAFVKATRIL</sequence>
<dbReference type="PROSITE" id="PS51935">
    <property type="entry name" value="NLPC_P60"/>
    <property type="match status" value="1"/>
</dbReference>
<accession>A0A1I6GAV9</accession>
<feature type="region of interest" description="Disordered" evidence="5">
    <location>
        <begin position="31"/>
        <end position="77"/>
    </location>
</feature>
<dbReference type="RefSeq" id="WP_092982115.1">
    <property type="nucleotide sequence ID" value="NZ_FOYQ01000001.1"/>
</dbReference>
<dbReference type="Pfam" id="PF00877">
    <property type="entry name" value="NLPC_P60"/>
    <property type="match status" value="1"/>
</dbReference>
<dbReference type="GO" id="GO:0006508">
    <property type="term" value="P:proteolysis"/>
    <property type="evidence" value="ECO:0007669"/>
    <property type="project" value="UniProtKB-KW"/>
</dbReference>
<feature type="domain" description="NlpC/P60" evidence="6">
    <location>
        <begin position="82"/>
        <end position="209"/>
    </location>
</feature>
<gene>
    <name evidence="7" type="ORF">SAMN04490243_1505</name>
</gene>
<keyword evidence="3" id="KW-0378">Hydrolase</keyword>
<protein>
    <submittedName>
        <fullName evidence="7">NlpC/P60 family protein</fullName>
    </submittedName>
</protein>
<evidence type="ECO:0000256" key="5">
    <source>
        <dbReference type="SAM" id="MobiDB-lite"/>
    </source>
</evidence>
<dbReference type="InterPro" id="IPR038765">
    <property type="entry name" value="Papain-like_cys_pep_sf"/>
</dbReference>
<evidence type="ECO:0000259" key="6">
    <source>
        <dbReference type="PROSITE" id="PS51935"/>
    </source>
</evidence>
<dbReference type="Gene3D" id="3.90.1720.10">
    <property type="entry name" value="endopeptidase domain like (from Nostoc punctiforme)"/>
    <property type="match status" value="1"/>
</dbReference>
<evidence type="ECO:0000313" key="8">
    <source>
        <dbReference type="Proteomes" id="UP000199534"/>
    </source>
</evidence>
<dbReference type="PANTHER" id="PTHR47053">
    <property type="entry name" value="MUREIN DD-ENDOPEPTIDASE MEPH-RELATED"/>
    <property type="match status" value="1"/>
</dbReference>
<dbReference type="SUPFAM" id="SSF54001">
    <property type="entry name" value="Cysteine proteinases"/>
    <property type="match status" value="1"/>
</dbReference>
<dbReference type="PROSITE" id="PS51257">
    <property type="entry name" value="PROKAR_LIPOPROTEIN"/>
    <property type="match status" value="1"/>
</dbReference>
<name>A0A1I6GAV9_9FLAO</name>
<dbReference type="STRING" id="400055.SAMN04490243_1505"/>